<dbReference type="GO" id="GO:0005829">
    <property type="term" value="C:cytosol"/>
    <property type="evidence" value="ECO:0007669"/>
    <property type="project" value="TreeGrafter"/>
</dbReference>
<protein>
    <recommendedName>
        <fullName evidence="4">Kelch motif-containing protein</fullName>
    </recommendedName>
</protein>
<feature type="region of interest" description="Disordered" evidence="1">
    <location>
        <begin position="1"/>
        <end position="23"/>
    </location>
</feature>
<dbReference type="PANTHER" id="PTHR43503">
    <property type="entry name" value="MCG48959-RELATED"/>
    <property type="match status" value="1"/>
</dbReference>
<evidence type="ECO:0000256" key="1">
    <source>
        <dbReference type="SAM" id="MobiDB-lite"/>
    </source>
</evidence>
<dbReference type="Proteomes" id="UP000780801">
    <property type="component" value="Unassembled WGS sequence"/>
</dbReference>
<dbReference type="Pfam" id="PF24681">
    <property type="entry name" value="Kelch_KLHDC2_KLHL20_DRC7"/>
    <property type="match status" value="1"/>
</dbReference>
<feature type="non-terminal residue" evidence="2">
    <location>
        <position position="1"/>
    </location>
</feature>
<sequence>MTIPDKPIIGDPGAEDENEVSAPPTERYFHSANPYKNIIVFFGGMGPTPAASEGQPVQDLVVFDDIKVLDLELLQWRQVRIPTSAHAPKPRYAHLSSISGSKLVVIGGQDIANQYIEEVNVLDLDSWQWVASMPFDKHCGSYRSIDVS</sequence>
<gene>
    <name evidence="2" type="ORF">BGW38_002909</name>
</gene>
<reference evidence="2" key="1">
    <citation type="journal article" date="2020" name="Fungal Divers.">
        <title>Resolving the Mortierellaceae phylogeny through synthesis of multi-gene phylogenetics and phylogenomics.</title>
        <authorList>
            <person name="Vandepol N."/>
            <person name="Liber J."/>
            <person name="Desiro A."/>
            <person name="Na H."/>
            <person name="Kennedy M."/>
            <person name="Barry K."/>
            <person name="Grigoriev I.V."/>
            <person name="Miller A.N."/>
            <person name="O'Donnell K."/>
            <person name="Stajich J.E."/>
            <person name="Bonito G."/>
        </authorList>
    </citation>
    <scope>NUCLEOTIDE SEQUENCE</scope>
    <source>
        <strain evidence="2">KOD1015</strain>
    </source>
</reference>
<evidence type="ECO:0000313" key="3">
    <source>
        <dbReference type="Proteomes" id="UP000780801"/>
    </source>
</evidence>
<dbReference type="AlphaFoldDB" id="A0A9P6KD34"/>
<comment type="caution">
    <text evidence="2">The sequence shown here is derived from an EMBL/GenBank/DDBJ whole genome shotgun (WGS) entry which is preliminary data.</text>
</comment>
<name>A0A9P6KD34_9FUNG</name>
<dbReference type="SUPFAM" id="SSF50965">
    <property type="entry name" value="Galactose oxidase, central domain"/>
    <property type="match status" value="1"/>
</dbReference>
<evidence type="ECO:0008006" key="4">
    <source>
        <dbReference type="Google" id="ProtNLM"/>
    </source>
</evidence>
<keyword evidence="3" id="KW-1185">Reference proteome</keyword>
<accession>A0A9P6KD34</accession>
<proteinExistence type="predicted"/>
<dbReference type="GO" id="GO:0005739">
    <property type="term" value="C:mitochondrion"/>
    <property type="evidence" value="ECO:0007669"/>
    <property type="project" value="TreeGrafter"/>
</dbReference>
<dbReference type="OrthoDB" id="10001928at2759"/>
<dbReference type="EMBL" id="JAABOA010002061">
    <property type="protein sequence ID" value="KAF9580448.1"/>
    <property type="molecule type" value="Genomic_DNA"/>
</dbReference>
<dbReference type="PANTHER" id="PTHR43503:SF2">
    <property type="entry name" value="NEGATIVE REGULATOR OF SPORULATION MDS3-RELATED"/>
    <property type="match status" value="1"/>
</dbReference>
<dbReference type="InterPro" id="IPR015915">
    <property type="entry name" value="Kelch-typ_b-propeller"/>
</dbReference>
<evidence type="ECO:0000313" key="2">
    <source>
        <dbReference type="EMBL" id="KAF9580448.1"/>
    </source>
</evidence>
<dbReference type="Gene3D" id="2.120.10.80">
    <property type="entry name" value="Kelch-type beta propeller"/>
    <property type="match status" value="1"/>
</dbReference>
<organism evidence="2 3">
    <name type="scientific">Lunasporangiospora selenospora</name>
    <dbReference type="NCBI Taxonomy" id="979761"/>
    <lineage>
        <taxon>Eukaryota</taxon>
        <taxon>Fungi</taxon>
        <taxon>Fungi incertae sedis</taxon>
        <taxon>Mucoromycota</taxon>
        <taxon>Mortierellomycotina</taxon>
        <taxon>Mortierellomycetes</taxon>
        <taxon>Mortierellales</taxon>
        <taxon>Mortierellaceae</taxon>
        <taxon>Lunasporangiospora</taxon>
    </lineage>
</organism>
<dbReference type="InterPro" id="IPR011043">
    <property type="entry name" value="Gal_Oxase/kelch_b-propeller"/>
</dbReference>
<dbReference type="GO" id="GO:0045454">
    <property type="term" value="P:cell redox homeostasis"/>
    <property type="evidence" value="ECO:0007669"/>
    <property type="project" value="TreeGrafter"/>
</dbReference>